<comment type="caution">
    <text evidence="1">The sequence shown here is derived from an EMBL/GenBank/DDBJ whole genome shotgun (WGS) entry which is preliminary data.</text>
</comment>
<reference evidence="1 2" key="1">
    <citation type="submission" date="2013-10" db="EMBL/GenBank/DDBJ databases">
        <title>The Genome Sequence of Acinetobacter lwoffii NIPH 512.</title>
        <authorList>
            <consortium name="The Broad Institute Genomics Platform"/>
            <consortium name="The Broad Institute Genome Sequencing Center for Infectious Disease"/>
            <person name="Cerqueira G."/>
            <person name="Feldgarden M."/>
            <person name="Courvalin P."/>
            <person name="Grillot-Courvalin C."/>
            <person name="Clermont D."/>
            <person name="Rocha E."/>
            <person name="Yoon E.-J."/>
            <person name="Nemec A."/>
            <person name="Young S.K."/>
            <person name="Zeng Q."/>
            <person name="Gargeya S."/>
            <person name="Fitzgerald M."/>
            <person name="Abouelleil A."/>
            <person name="Alvarado L."/>
            <person name="Berlin A.M."/>
            <person name="Chapman S.B."/>
            <person name="Gainer-Dewar J."/>
            <person name="Goldberg J."/>
            <person name="Gnerre S."/>
            <person name="Griggs A."/>
            <person name="Gujja S."/>
            <person name="Hansen M."/>
            <person name="Howarth C."/>
            <person name="Imamovic A."/>
            <person name="Ireland A."/>
            <person name="Larimer J."/>
            <person name="McCowan C."/>
            <person name="Murphy C."/>
            <person name="Pearson M."/>
            <person name="Poon T.W."/>
            <person name="Priest M."/>
            <person name="Roberts A."/>
            <person name="Saif S."/>
            <person name="Shea T."/>
            <person name="Sykes S."/>
            <person name="Wortman J."/>
            <person name="Nusbaum C."/>
            <person name="Birren B."/>
        </authorList>
    </citation>
    <scope>NUCLEOTIDE SEQUENCE [LARGE SCALE GENOMIC DNA]</scope>
    <source>
        <strain evidence="1 2">NIPH 512</strain>
    </source>
</reference>
<dbReference type="EMBL" id="AYHO01000002">
    <property type="protein sequence ID" value="ESJ95823.1"/>
    <property type="molecule type" value="Genomic_DNA"/>
</dbReference>
<evidence type="ECO:0000313" key="1">
    <source>
        <dbReference type="EMBL" id="ESJ95823.1"/>
    </source>
</evidence>
<organism evidence="1 2">
    <name type="scientific">Acinetobacter lwoffii NCTC 5866 = CIP 64.10 = NIPH 512</name>
    <dbReference type="NCBI Taxonomy" id="981327"/>
    <lineage>
        <taxon>Bacteria</taxon>
        <taxon>Pseudomonadati</taxon>
        <taxon>Pseudomonadota</taxon>
        <taxon>Gammaproteobacteria</taxon>
        <taxon>Moraxellales</taxon>
        <taxon>Moraxellaceae</taxon>
        <taxon>Acinetobacter</taxon>
    </lineage>
</organism>
<keyword evidence="2" id="KW-1185">Reference proteome</keyword>
<proteinExistence type="predicted"/>
<accession>A0ABN0PZ66</accession>
<dbReference type="Proteomes" id="UP000018465">
    <property type="component" value="Unassembled WGS sequence"/>
</dbReference>
<sequence length="59" mass="7030">MLYLDQHIKLMNTMELIHITFKLFNMQIACNTMKFAKVLPLHDHSLENLNPERIDVHQP</sequence>
<gene>
    <name evidence="1" type="ORF">P800_00642</name>
</gene>
<evidence type="ECO:0000313" key="2">
    <source>
        <dbReference type="Proteomes" id="UP000018465"/>
    </source>
</evidence>
<protein>
    <submittedName>
        <fullName evidence="1">Uncharacterized protein</fullName>
    </submittedName>
</protein>
<name>A0ABN0PZ66_ACILW</name>